<comment type="subcellular location">
    <subcellularLocation>
        <location evidence="2">Cell membrane</location>
        <topology evidence="2">Multi-pass membrane protein</topology>
    </subcellularLocation>
</comment>
<evidence type="ECO:0000256" key="14">
    <source>
        <dbReference type="SAM" id="Coils"/>
    </source>
</evidence>
<reference evidence="19 20" key="1">
    <citation type="submission" date="2017-11" db="EMBL/GenBank/DDBJ databases">
        <authorList>
            <person name="Kracher B."/>
        </authorList>
    </citation>
    <scope>NUCLEOTIDE SEQUENCE [LARGE SCALE GENOMIC DNA]</scope>
    <source>
        <strain evidence="19 20">RACE1</strain>
    </source>
</reference>
<dbReference type="SUPFAM" id="SSF47384">
    <property type="entry name" value="Homodimeric domain of signal transducing histidine kinase"/>
    <property type="match status" value="1"/>
</dbReference>
<dbReference type="PRINTS" id="PR00344">
    <property type="entry name" value="BCTRLSENSOR"/>
</dbReference>
<dbReference type="InterPro" id="IPR000719">
    <property type="entry name" value="Prot_kinase_dom"/>
</dbReference>
<dbReference type="GO" id="GO:0005886">
    <property type="term" value="C:plasma membrane"/>
    <property type="evidence" value="ECO:0007669"/>
    <property type="project" value="UniProtKB-SubCell"/>
</dbReference>
<dbReference type="SUPFAM" id="SSF52540">
    <property type="entry name" value="P-loop containing nucleoside triphosphate hydrolases"/>
    <property type="match status" value="1"/>
</dbReference>
<dbReference type="SMART" id="SM00220">
    <property type="entry name" value="S_TKc"/>
    <property type="match status" value="1"/>
</dbReference>
<evidence type="ECO:0000256" key="9">
    <source>
        <dbReference type="ARBA" id="ARBA00022777"/>
    </source>
</evidence>
<sequence>MDELTDGAPLRLYERLRQIEGYTWDESTPAIHSSYDTWQVFGTQDLTRTPQPTSSNPHAALQETRSNFSRQEVNDTRDCDLYEESEGRSTREVVARVSTHALREERAYYLCKKLIRTVDPDGDHMIRPVKILRLPGQFGDDGPLVVCIYEYIGVNYLANVLDFGPAYYRGRQHGIELKAFRDDTPLELMPLQMFMDFVVGATECLETMHHGQGIIHGEIRGDAFHMTNKSKKVRLLHFGSGLRTFEHGLTSNGWSMLSKEVGAKNKLCFMAPEQTGRMPAEPDSRTDIYSLGILFWTLLTQKPAFDGETPMDIIQGVLGRRLPSVSNIRLDIPDVIGRIIQKMTAKNIGERYHSISGLRHDLTEVRRLLGTGDSIALQNWKIATNDVSSFFVLPSIMIGRSEEHDKIVKVIDTVSRRHSIAQVNETYNAVPFGSSLTEGRLETLDAAFGTADQASSDGDAASSIDGGSTSLMTNGLSGELRLHKGNSNQHRMTASPQHQPNDSVENNIRITSIIKPWEKTSAFSLDSPLSIAESNNSDQLSKISSDGVGSLVGFRNTQKFRRKGHCDMVCISGLAGLGKTCLVESVQTEARRRGYFASSKFDQTKTTTFGPVLKLLSSLFKQVFSESDTETPFHQMLKKYVQPAWPMLHKVLDLPVFLLGTTDSPTNTRFVNSTSLAQQSYNKSLKSSAKRRDSSPSSSHGNIFNKILGAQSAQDFLRAGSSTKSVRLLNTFLEVLRIFTLHKFICFCLDDIQFADDESLDLITQILASRMRMVIIVTYRPDEPLSEKVKQIIEPSNNKELIRTGAVSITRVTLKPLNEEDIKKYVAATLCREEIEVVPLAAVVKSKTAGNPFYMREMLDSCHRKQCIYYDYKESCWRYDIEKIFKESKSSMYQETLNSEFMTSRFNELSPASKAILAWASFVGSPFSFNVIQKLLSGEFDYEDSFPSLSICRPHSLSHSQEDAIEGLQAAIQACIIVATQDDEKFRFAHDRYLQAAASFVACSGPKMHFIIAQTLFKYYSDDRNKEKIAIHIGESIEIIKARVPQRHKFRKILFECALSAAESGAQITAAGYYSKCFALLQDEPWKTGSVDVLYDETLQLHIRAAECYLYMGKYSEASKILETVFSQACMEVEKAPAWVLQSRIYAQEGNSPAAFRALKACLSGLGIRVDDETSFEKCDKEFERLIVKIQSSETDALINKISNKDSNLSAVGAVLVEAISAAYWTDQLRFYQMTLVMVNTHLTSGGFPQAGMAYIHLAMIAITRFNMIKFACQMAEISHTLVQKWQDSYTLGRRGLIYSLFVGHLQLDIPDLFSPSEEALEYSIHAGDRMATILNFGLVSNMKFFISENLADLEAFLCYGCEEVPNWSLDTRGGTMAIAIRQACRALQGKTLTHESSKIMSDDQHDSQEYKLWLSNTLENCDRQMLYYEGIEIAPLFLFGHYKSAVKVGKSCLELVDTVWSPRNTRFLMFMYGVSLASLLWSKISDPLRTVSGGIDGLRSDAEYLKSEQSLHKELRETVKQIQCLRKKIEDWQTVNDVNYLAWSKILAAQIAEMQGDHGIAMKYYEQSLDHACSHKNFFDEALGNYLLAGLLLRTGSQRAAKGALREAVLLYRTFGAVGVAKYIENEHSLLLQGPTKNERSADAAVQTKFDRMSTATQYYSLQNVEAPNSSQSRTPTSKSKGEKMGPWDGSSTRDNTESGLPALDMLDLTSILESSQVISSVLQVDQLLRIMCEIILQNCGGLATTAAIVVEEENFGWNIAASADPEKGAEAHIPGIPLGETALVAEGVILYCTRFRETVFVPDLIRDERFSNVTEAWTTRNKHSKSVIAIPISHGTNSLLGVLYLEGEPNAFNGRNWTLLQLLVNQIGISYSNALTWKAVEKVSASNNAMVDLQKEALAKALDAEEKANQAKAEALRNVKLAEEAVKAKSIFLANVSHELRTPLNGVIGNSELLRDSSLTGEQVEMADSIRISADLLLTVINDILDFSKMEADKMELYIVAFRPDEMMREIFRSVSYSYKGGGNNVAFLQDIELPQCLIYGDPVRLHQVLGNLVSNSMKFTENGSIVVGARTDWESEEEIKLKFWVKDTGIGIPPQQLVKLFKPFCQADASTARKYGGSGLGLSICRSLIESMMGGKIELDSTEGIGTTCWFTITFTKAKQAAPGDCQKAIEQQPPRPITEEPERSKMTFPSLSRIPNEELRVCIAEDNPVNRKIAVKFMHKLGFKFVDSYENGWEAVEGLRLKYREGQPYHLVLMDVQMPVLDGYEATKLLRRDPIEEIRKILVIAMTASAIQGDREKCLDSGMNDYLAKPVRSNVLKMKLDQYLRPPQVSTPSSLGENKRIASNTLSNKRPSLQCELSHRNVSPHNDHSTLSCADTNVPRQIPTDIIDSVRQVDGLDDNFDKPMSGALSDNKSD</sequence>
<evidence type="ECO:0000313" key="19">
    <source>
        <dbReference type="EMBL" id="SZF04556.1"/>
    </source>
</evidence>
<comment type="catalytic activity">
    <reaction evidence="1">
        <text>ATP + protein L-histidine = ADP + protein N-phospho-L-histidine.</text>
        <dbReference type="EC" id="2.7.13.3"/>
    </reaction>
</comment>
<dbReference type="InterPro" id="IPR003661">
    <property type="entry name" value="HisK_dim/P_dom"/>
</dbReference>
<dbReference type="InterPro" id="IPR011006">
    <property type="entry name" value="CheY-like_superfamily"/>
</dbReference>
<feature type="domain" description="Response regulatory" evidence="18">
    <location>
        <begin position="2204"/>
        <end position="2328"/>
    </location>
</feature>
<dbReference type="InterPro" id="IPR029016">
    <property type="entry name" value="GAF-like_dom_sf"/>
</dbReference>
<dbReference type="InterPro" id="IPR003018">
    <property type="entry name" value="GAF"/>
</dbReference>
<dbReference type="SUPFAM" id="SSF55781">
    <property type="entry name" value="GAF domain-like"/>
    <property type="match status" value="1"/>
</dbReference>
<evidence type="ECO:0000256" key="10">
    <source>
        <dbReference type="ARBA" id="ARBA00022840"/>
    </source>
</evidence>
<dbReference type="InterPro" id="IPR036097">
    <property type="entry name" value="HisK_dim/P_sf"/>
</dbReference>
<dbReference type="Gene3D" id="3.40.50.2300">
    <property type="match status" value="1"/>
</dbReference>
<evidence type="ECO:0000256" key="3">
    <source>
        <dbReference type="ARBA" id="ARBA00012438"/>
    </source>
</evidence>
<keyword evidence="9" id="KW-0418">Kinase</keyword>
<dbReference type="SUPFAM" id="SSF55874">
    <property type="entry name" value="ATPase domain of HSP90 chaperone/DNA topoisomerase II/histidine kinase"/>
    <property type="match status" value="1"/>
</dbReference>
<dbReference type="SMART" id="SM00448">
    <property type="entry name" value="REC"/>
    <property type="match status" value="1"/>
</dbReference>
<keyword evidence="14" id="KW-0175">Coiled coil</keyword>
<feature type="compositionally biased region" description="Polar residues" evidence="15">
    <location>
        <begin position="1665"/>
        <end position="1680"/>
    </location>
</feature>
<dbReference type="FunFam" id="1.10.287.130:FF:000003">
    <property type="entry name" value="Histidine kinase"/>
    <property type="match status" value="1"/>
</dbReference>
<dbReference type="FunFam" id="3.30.565.10:FF:000010">
    <property type="entry name" value="Sensor histidine kinase RcsC"/>
    <property type="match status" value="1"/>
</dbReference>
<dbReference type="InterPro" id="IPR005467">
    <property type="entry name" value="His_kinase_dom"/>
</dbReference>
<evidence type="ECO:0000259" key="18">
    <source>
        <dbReference type="PROSITE" id="PS50110"/>
    </source>
</evidence>
<dbReference type="CDD" id="cd16922">
    <property type="entry name" value="HATPase_EvgS-ArcB-TorS-like"/>
    <property type="match status" value="1"/>
</dbReference>
<dbReference type="Pfam" id="PF13185">
    <property type="entry name" value="GAF_2"/>
    <property type="match status" value="1"/>
</dbReference>
<dbReference type="FunFam" id="3.40.50.2300:FF:000285">
    <property type="entry name" value="Putative sensor histidine kinase/response regulator"/>
    <property type="match status" value="1"/>
</dbReference>
<feature type="coiled-coil region" evidence="14">
    <location>
        <begin position="1896"/>
        <end position="1927"/>
    </location>
</feature>
<dbReference type="Gene3D" id="3.30.565.10">
    <property type="entry name" value="Histidine kinase-like ATPase, C-terminal domain"/>
    <property type="match status" value="1"/>
</dbReference>
<name>A0A383UXT7_BLUHO</name>
<feature type="region of interest" description="Disordered" evidence="15">
    <location>
        <begin position="2397"/>
        <end position="2418"/>
    </location>
</feature>
<dbReference type="Pfam" id="PF00072">
    <property type="entry name" value="Response_reg"/>
    <property type="match status" value="1"/>
</dbReference>
<evidence type="ECO:0000256" key="6">
    <source>
        <dbReference type="ARBA" id="ARBA00022679"/>
    </source>
</evidence>
<keyword evidence="6" id="KW-0808">Transferase</keyword>
<dbReference type="InterPro" id="IPR011990">
    <property type="entry name" value="TPR-like_helical_dom_sf"/>
</dbReference>
<organism evidence="19 20">
    <name type="scientific">Blumeria hordei</name>
    <name type="common">Barley powdery mildew</name>
    <name type="synonym">Blumeria graminis f. sp. hordei</name>
    <dbReference type="NCBI Taxonomy" id="2867405"/>
    <lineage>
        <taxon>Eukaryota</taxon>
        <taxon>Fungi</taxon>
        <taxon>Dikarya</taxon>
        <taxon>Ascomycota</taxon>
        <taxon>Pezizomycotina</taxon>
        <taxon>Leotiomycetes</taxon>
        <taxon>Erysiphales</taxon>
        <taxon>Erysiphaceae</taxon>
        <taxon>Blumeria</taxon>
    </lineage>
</organism>
<dbReference type="Gene3D" id="3.30.450.40">
    <property type="match status" value="1"/>
</dbReference>
<dbReference type="GO" id="GO:0009927">
    <property type="term" value="F:histidine phosphotransfer kinase activity"/>
    <property type="evidence" value="ECO:0007669"/>
    <property type="project" value="TreeGrafter"/>
</dbReference>
<dbReference type="InterPro" id="IPR004358">
    <property type="entry name" value="Sig_transdc_His_kin-like_C"/>
</dbReference>
<dbReference type="GO" id="GO:0005524">
    <property type="term" value="F:ATP binding"/>
    <property type="evidence" value="ECO:0007669"/>
    <property type="project" value="UniProtKB-KW"/>
</dbReference>
<dbReference type="VEuPathDB" id="FungiDB:BLGHR1_15353"/>
<feature type="domain" description="Protein kinase" evidence="16">
    <location>
        <begin position="80"/>
        <end position="363"/>
    </location>
</feature>
<keyword evidence="4" id="KW-1003">Cell membrane</keyword>
<keyword evidence="8" id="KW-0547">Nucleotide-binding</keyword>
<evidence type="ECO:0000256" key="1">
    <source>
        <dbReference type="ARBA" id="ARBA00000085"/>
    </source>
</evidence>
<dbReference type="SMART" id="SM00388">
    <property type="entry name" value="HisKA"/>
    <property type="match status" value="1"/>
</dbReference>
<dbReference type="FunFam" id="3.30.450.40:FF:000044">
    <property type="entry name" value="Putative sensor histidine kinase/response regulator"/>
    <property type="match status" value="1"/>
</dbReference>
<evidence type="ECO:0000256" key="7">
    <source>
        <dbReference type="ARBA" id="ARBA00022692"/>
    </source>
</evidence>
<dbReference type="CDD" id="cd00082">
    <property type="entry name" value="HisKA"/>
    <property type="match status" value="1"/>
</dbReference>
<dbReference type="Gene3D" id="1.10.510.10">
    <property type="entry name" value="Transferase(Phosphotransferase) domain 1"/>
    <property type="match status" value="1"/>
</dbReference>
<proteinExistence type="predicted"/>
<evidence type="ECO:0000256" key="5">
    <source>
        <dbReference type="ARBA" id="ARBA00022553"/>
    </source>
</evidence>
<keyword evidence="5 13" id="KW-0597">Phosphoprotein</keyword>
<evidence type="ECO:0000256" key="13">
    <source>
        <dbReference type="PROSITE-ProRule" id="PRU00169"/>
    </source>
</evidence>
<dbReference type="Pfam" id="PF00512">
    <property type="entry name" value="HisKA"/>
    <property type="match status" value="1"/>
</dbReference>
<dbReference type="FunFam" id="1.10.510.10:FF:000579">
    <property type="entry name" value="Sensor histidine kinase/response regulator, putative"/>
    <property type="match status" value="1"/>
</dbReference>
<dbReference type="PROSITE" id="PS50011">
    <property type="entry name" value="PROTEIN_KINASE_DOM"/>
    <property type="match status" value="1"/>
</dbReference>
<dbReference type="CDD" id="cd17546">
    <property type="entry name" value="REC_hyHK_CKI1_RcsC-like"/>
    <property type="match status" value="1"/>
</dbReference>
<protein>
    <recommendedName>
        <fullName evidence="3">histidine kinase</fullName>
        <ecNumber evidence="3">2.7.13.3</ecNumber>
    </recommendedName>
</protein>
<dbReference type="GO" id="GO:0000155">
    <property type="term" value="F:phosphorelay sensor kinase activity"/>
    <property type="evidence" value="ECO:0007669"/>
    <property type="project" value="InterPro"/>
</dbReference>
<gene>
    <name evidence="19" type="ORF">BLGHR1_15353</name>
</gene>
<dbReference type="Pfam" id="PF13191">
    <property type="entry name" value="AAA_16"/>
    <property type="match status" value="1"/>
</dbReference>
<dbReference type="InterPro" id="IPR041664">
    <property type="entry name" value="AAA_16"/>
</dbReference>
<evidence type="ECO:0000256" key="11">
    <source>
        <dbReference type="ARBA" id="ARBA00022989"/>
    </source>
</evidence>
<dbReference type="SUPFAM" id="SSF48452">
    <property type="entry name" value="TPR-like"/>
    <property type="match status" value="1"/>
</dbReference>
<feature type="domain" description="Histidine kinase" evidence="17">
    <location>
        <begin position="1937"/>
        <end position="2160"/>
    </location>
</feature>
<evidence type="ECO:0000259" key="17">
    <source>
        <dbReference type="PROSITE" id="PS50109"/>
    </source>
</evidence>
<feature type="modified residue" description="4-aspartylphosphate" evidence="13">
    <location>
        <position position="2259"/>
    </location>
</feature>
<dbReference type="SUPFAM" id="SSF56112">
    <property type="entry name" value="Protein kinase-like (PK-like)"/>
    <property type="match status" value="1"/>
</dbReference>
<dbReference type="SMART" id="SM00065">
    <property type="entry name" value="GAF"/>
    <property type="match status" value="1"/>
</dbReference>
<dbReference type="PROSITE" id="PS50110">
    <property type="entry name" value="RESPONSE_REGULATORY"/>
    <property type="match status" value="1"/>
</dbReference>
<evidence type="ECO:0000313" key="20">
    <source>
        <dbReference type="Proteomes" id="UP000275772"/>
    </source>
</evidence>
<dbReference type="EC" id="2.7.13.3" evidence="3"/>
<dbReference type="InterPro" id="IPR003594">
    <property type="entry name" value="HATPase_dom"/>
</dbReference>
<dbReference type="PANTHER" id="PTHR43047">
    <property type="entry name" value="TWO-COMPONENT HISTIDINE PROTEIN KINASE"/>
    <property type="match status" value="1"/>
</dbReference>
<dbReference type="InterPro" id="IPR036890">
    <property type="entry name" value="HATPase_C_sf"/>
</dbReference>
<evidence type="ECO:0000256" key="15">
    <source>
        <dbReference type="SAM" id="MobiDB-lite"/>
    </source>
</evidence>
<dbReference type="Proteomes" id="UP000275772">
    <property type="component" value="Unassembled WGS sequence"/>
</dbReference>
<evidence type="ECO:0000256" key="4">
    <source>
        <dbReference type="ARBA" id="ARBA00022475"/>
    </source>
</evidence>
<evidence type="ECO:0000259" key="16">
    <source>
        <dbReference type="PROSITE" id="PS50011"/>
    </source>
</evidence>
<dbReference type="InterPro" id="IPR001789">
    <property type="entry name" value="Sig_transdc_resp-reg_receiver"/>
</dbReference>
<feature type="region of interest" description="Disordered" evidence="15">
    <location>
        <begin position="45"/>
        <end position="77"/>
    </location>
</feature>
<dbReference type="PANTHER" id="PTHR43047:SF46">
    <property type="entry name" value="HISTIDINE KINASE_RESPONSE REGULATOR, PUTATIVE (AFU_ORTHOLOGUE AFUA_3G12550)-RELATED"/>
    <property type="match status" value="1"/>
</dbReference>
<dbReference type="PROSITE" id="PS50109">
    <property type="entry name" value="HIS_KIN"/>
    <property type="match status" value="1"/>
</dbReference>
<keyword evidence="12" id="KW-0472">Membrane</keyword>
<dbReference type="InterPro" id="IPR011009">
    <property type="entry name" value="Kinase-like_dom_sf"/>
</dbReference>
<keyword evidence="10" id="KW-0067">ATP-binding</keyword>
<evidence type="ECO:0000256" key="8">
    <source>
        <dbReference type="ARBA" id="ARBA00022741"/>
    </source>
</evidence>
<evidence type="ECO:0000256" key="12">
    <source>
        <dbReference type="ARBA" id="ARBA00023136"/>
    </source>
</evidence>
<dbReference type="Pfam" id="PF02518">
    <property type="entry name" value="HATPase_c"/>
    <property type="match status" value="1"/>
</dbReference>
<feature type="compositionally biased region" description="Polar residues" evidence="15">
    <location>
        <begin position="45"/>
        <end position="71"/>
    </location>
</feature>
<evidence type="ECO:0000256" key="2">
    <source>
        <dbReference type="ARBA" id="ARBA00004651"/>
    </source>
</evidence>
<dbReference type="EMBL" id="UNSH01000067">
    <property type="protein sequence ID" value="SZF04556.1"/>
    <property type="molecule type" value="Genomic_DNA"/>
</dbReference>
<dbReference type="SUPFAM" id="SSF52172">
    <property type="entry name" value="CheY-like"/>
    <property type="match status" value="1"/>
</dbReference>
<accession>A0A383UXT7</accession>
<keyword evidence="11" id="KW-1133">Transmembrane helix</keyword>
<keyword evidence="7" id="KW-0812">Transmembrane</keyword>
<dbReference type="Gene3D" id="1.10.287.130">
    <property type="match status" value="1"/>
</dbReference>
<dbReference type="SMART" id="SM00387">
    <property type="entry name" value="HATPase_c"/>
    <property type="match status" value="1"/>
</dbReference>
<dbReference type="InterPro" id="IPR027417">
    <property type="entry name" value="P-loop_NTPase"/>
</dbReference>
<feature type="region of interest" description="Disordered" evidence="15">
    <location>
        <begin position="1665"/>
        <end position="1700"/>
    </location>
</feature>